<dbReference type="Pfam" id="PF18312">
    <property type="entry name" value="ScsC_N"/>
    <property type="match status" value="1"/>
</dbReference>
<dbReference type="InterPro" id="IPR041205">
    <property type="entry name" value="ScsC_N"/>
</dbReference>
<sequence>MKLKTLATALLGGMLTFSSVAAEMTKTEVEKIVREYLVSNPEILIEMSNALRVKQEMQQNETDKALLKKHSDQLFRQADDPVTGNPKGSLTIVEFVDYNCGYCKRSAPLVQELLKKDQDIRYIYKEFPILSDTSVYASKAALAVNALFPAKYASFHDALMAHKGPFKTNEDIATVAKNLGLDWDKIAEKVKDPAIERKIAANHAMAQALNITGTPAFIVGDQLMRGAPQTLGMLEESVKQARAK</sequence>
<feature type="signal peptide" evidence="5">
    <location>
        <begin position="1"/>
        <end position="21"/>
    </location>
</feature>
<dbReference type="InterPro" id="IPR036249">
    <property type="entry name" value="Thioredoxin-like_sf"/>
</dbReference>
<dbReference type="InterPro" id="IPR001853">
    <property type="entry name" value="DSBA-like_thioredoxin_dom"/>
</dbReference>
<dbReference type="Gene3D" id="3.40.30.10">
    <property type="entry name" value="Glutaredoxin"/>
    <property type="match status" value="1"/>
</dbReference>
<protein>
    <submittedName>
        <fullName evidence="7">Protein-disulfide isomerase</fullName>
    </submittedName>
</protein>
<evidence type="ECO:0000256" key="5">
    <source>
        <dbReference type="SAM" id="SignalP"/>
    </source>
</evidence>
<feature type="chain" id="PRO_5032415788" evidence="5">
    <location>
        <begin position="22"/>
        <end position="244"/>
    </location>
</feature>
<evidence type="ECO:0000259" key="6">
    <source>
        <dbReference type="PROSITE" id="PS51352"/>
    </source>
</evidence>
<evidence type="ECO:0000256" key="1">
    <source>
        <dbReference type="ARBA" id="ARBA00022729"/>
    </source>
</evidence>
<keyword evidence="1 5" id="KW-0732">Signal</keyword>
<gene>
    <name evidence="7" type="ORF">HNR75_000656</name>
</gene>
<dbReference type="CDD" id="cd03023">
    <property type="entry name" value="DsbA_Com1_like"/>
    <property type="match status" value="1"/>
</dbReference>
<dbReference type="PANTHER" id="PTHR13887">
    <property type="entry name" value="GLUTATHIONE S-TRANSFERASE KAPPA"/>
    <property type="match status" value="1"/>
</dbReference>
<proteinExistence type="predicted"/>
<evidence type="ECO:0000256" key="2">
    <source>
        <dbReference type="ARBA" id="ARBA00023002"/>
    </source>
</evidence>
<comment type="caution">
    <text evidence="7">The sequence shown here is derived from an EMBL/GenBank/DDBJ whole genome shotgun (WGS) entry which is preliminary data.</text>
</comment>
<keyword evidence="2" id="KW-0560">Oxidoreductase</keyword>
<keyword evidence="7" id="KW-0413">Isomerase</keyword>
<evidence type="ECO:0000313" key="7">
    <source>
        <dbReference type="EMBL" id="MBB6054784.1"/>
    </source>
</evidence>
<dbReference type="GO" id="GO:0016491">
    <property type="term" value="F:oxidoreductase activity"/>
    <property type="evidence" value="ECO:0007669"/>
    <property type="project" value="UniProtKB-KW"/>
</dbReference>
<feature type="domain" description="Thioredoxin" evidence="6">
    <location>
        <begin position="51"/>
        <end position="243"/>
    </location>
</feature>
<name>A0A841G6L7_9GAMM</name>
<accession>A0A841G6L7</accession>
<dbReference type="InterPro" id="IPR013766">
    <property type="entry name" value="Thioredoxin_domain"/>
</dbReference>
<dbReference type="PANTHER" id="PTHR13887:SF14">
    <property type="entry name" value="DISULFIDE BOND FORMATION PROTEIN D"/>
    <property type="match status" value="1"/>
</dbReference>
<dbReference type="AlphaFoldDB" id="A0A841G6L7"/>
<dbReference type="PROSITE" id="PS51352">
    <property type="entry name" value="THIOREDOXIN_2"/>
    <property type="match status" value="1"/>
</dbReference>
<keyword evidence="3" id="KW-1015">Disulfide bond</keyword>
<evidence type="ECO:0000256" key="4">
    <source>
        <dbReference type="ARBA" id="ARBA00023284"/>
    </source>
</evidence>
<dbReference type="GO" id="GO:0016853">
    <property type="term" value="F:isomerase activity"/>
    <property type="evidence" value="ECO:0007669"/>
    <property type="project" value="UniProtKB-KW"/>
</dbReference>
<keyword evidence="4" id="KW-0676">Redox-active center</keyword>
<dbReference type="SUPFAM" id="SSF52833">
    <property type="entry name" value="Thioredoxin-like"/>
    <property type="match status" value="1"/>
</dbReference>
<dbReference type="Pfam" id="PF01323">
    <property type="entry name" value="DSBA"/>
    <property type="match status" value="1"/>
</dbReference>
<organism evidence="7 8">
    <name type="scientific">Tolumonas osonensis</name>
    <dbReference type="NCBI Taxonomy" id="675874"/>
    <lineage>
        <taxon>Bacteria</taxon>
        <taxon>Pseudomonadati</taxon>
        <taxon>Pseudomonadota</taxon>
        <taxon>Gammaproteobacteria</taxon>
        <taxon>Aeromonadales</taxon>
        <taxon>Aeromonadaceae</taxon>
        <taxon>Tolumonas</taxon>
    </lineage>
</organism>
<dbReference type="EMBL" id="JACHGR010000002">
    <property type="protein sequence ID" value="MBB6054784.1"/>
    <property type="molecule type" value="Genomic_DNA"/>
</dbReference>
<dbReference type="Proteomes" id="UP000585721">
    <property type="component" value="Unassembled WGS sequence"/>
</dbReference>
<evidence type="ECO:0000313" key="8">
    <source>
        <dbReference type="Proteomes" id="UP000585721"/>
    </source>
</evidence>
<evidence type="ECO:0000256" key="3">
    <source>
        <dbReference type="ARBA" id="ARBA00023157"/>
    </source>
</evidence>
<reference evidence="7 8" key="1">
    <citation type="submission" date="2020-08" db="EMBL/GenBank/DDBJ databases">
        <title>Genomic Encyclopedia of Type Strains, Phase IV (KMG-IV): sequencing the most valuable type-strain genomes for metagenomic binning, comparative biology and taxonomic classification.</title>
        <authorList>
            <person name="Goeker M."/>
        </authorList>
    </citation>
    <scope>NUCLEOTIDE SEQUENCE [LARGE SCALE GENOMIC DNA]</scope>
    <source>
        <strain evidence="7 8">DSM 22975</strain>
    </source>
</reference>
<dbReference type="RefSeq" id="WP_188025588.1">
    <property type="nucleotide sequence ID" value="NZ_JACHGR010000002.1"/>
</dbReference>
<keyword evidence="8" id="KW-1185">Reference proteome</keyword>